<gene>
    <name evidence="3" type="ORF">SI8410_09013235</name>
</gene>
<dbReference type="OrthoDB" id="28322at2759"/>
<keyword evidence="4" id="KW-1185">Reference proteome</keyword>
<proteinExistence type="predicted"/>
<keyword evidence="1" id="KW-0812">Transmembrane</keyword>
<sequence length="215" mass="24060">MALASRWRFRLPIPCFLVVVVLGCSISFLGTSSLSDAPSLFLGVAPQDEEYFAAERIACRDGSKSFRRDRLNDGFCDCPDGTDEPGTSACPEGRFYCKNVGDKPILLFSSRVNDHICDCCDGSDENDGSITCPNTCSLDADIIKQSATHDLKGRKMTQNDSGVYRKRVNLDDLILRQTELRVAAFVEFFLAVCGITFCFIRQRNKSRTRNRRQRS</sequence>
<feature type="domain" description="Glucosidase II beta subunit N-terminal" evidence="2">
    <location>
        <begin position="37"/>
        <end position="147"/>
    </location>
</feature>
<dbReference type="InterPro" id="IPR028146">
    <property type="entry name" value="PRKCSH_N"/>
</dbReference>
<dbReference type="EMBL" id="LR746272">
    <property type="protein sequence ID" value="CAA7402557.1"/>
    <property type="molecule type" value="Genomic_DNA"/>
</dbReference>
<dbReference type="PANTHER" id="PTHR12630:SF1">
    <property type="entry name" value="GLUCOSIDASE 2 SUBUNIT BETA"/>
    <property type="match status" value="1"/>
</dbReference>
<feature type="transmembrane region" description="Helical" evidence="1">
    <location>
        <begin position="182"/>
        <end position="200"/>
    </location>
</feature>
<name>A0A7I8KXK4_SPIIN</name>
<keyword evidence="1" id="KW-0472">Membrane</keyword>
<dbReference type="PROSITE" id="PS51257">
    <property type="entry name" value="PROKAR_LIPOPROTEIN"/>
    <property type="match status" value="1"/>
</dbReference>
<evidence type="ECO:0000313" key="4">
    <source>
        <dbReference type="Proteomes" id="UP000663760"/>
    </source>
</evidence>
<dbReference type="AlphaFoldDB" id="A0A7I8KXK4"/>
<protein>
    <recommendedName>
        <fullName evidence="2">Glucosidase II beta subunit N-terminal domain-containing protein</fullName>
    </recommendedName>
</protein>
<keyword evidence="1" id="KW-1133">Transmembrane helix</keyword>
<evidence type="ECO:0000313" key="3">
    <source>
        <dbReference type="EMBL" id="CAA7402557.1"/>
    </source>
</evidence>
<accession>A0A7I8KXK4</accession>
<dbReference type="InterPro" id="IPR039794">
    <property type="entry name" value="Gtb1-like"/>
</dbReference>
<evidence type="ECO:0000259" key="2">
    <source>
        <dbReference type="Pfam" id="PF12999"/>
    </source>
</evidence>
<dbReference type="PANTHER" id="PTHR12630">
    <property type="entry name" value="N-LINKED OLIGOSACCHARIDE PROCESSING"/>
    <property type="match status" value="1"/>
</dbReference>
<dbReference type="GO" id="GO:0006491">
    <property type="term" value="P:N-glycan processing"/>
    <property type="evidence" value="ECO:0007669"/>
    <property type="project" value="TreeGrafter"/>
</dbReference>
<dbReference type="Proteomes" id="UP000663760">
    <property type="component" value="Chromosome 9"/>
</dbReference>
<evidence type="ECO:0000256" key="1">
    <source>
        <dbReference type="SAM" id="Phobius"/>
    </source>
</evidence>
<dbReference type="GO" id="GO:0017177">
    <property type="term" value="C:glucosidase II complex"/>
    <property type="evidence" value="ECO:0007669"/>
    <property type="project" value="TreeGrafter"/>
</dbReference>
<dbReference type="Pfam" id="PF12999">
    <property type="entry name" value="PRKCSH-like"/>
    <property type="match status" value="1"/>
</dbReference>
<reference evidence="3" key="1">
    <citation type="submission" date="2020-02" db="EMBL/GenBank/DDBJ databases">
        <authorList>
            <person name="Scholz U."/>
            <person name="Mascher M."/>
            <person name="Fiebig A."/>
        </authorList>
    </citation>
    <scope>NUCLEOTIDE SEQUENCE</scope>
</reference>
<organism evidence="3 4">
    <name type="scientific">Spirodela intermedia</name>
    <name type="common">Intermediate duckweed</name>
    <dbReference type="NCBI Taxonomy" id="51605"/>
    <lineage>
        <taxon>Eukaryota</taxon>
        <taxon>Viridiplantae</taxon>
        <taxon>Streptophyta</taxon>
        <taxon>Embryophyta</taxon>
        <taxon>Tracheophyta</taxon>
        <taxon>Spermatophyta</taxon>
        <taxon>Magnoliopsida</taxon>
        <taxon>Liliopsida</taxon>
        <taxon>Araceae</taxon>
        <taxon>Lemnoideae</taxon>
        <taxon>Spirodela</taxon>
    </lineage>
</organism>